<organism evidence="4">
    <name type="scientific">Neobodo designis</name>
    <name type="common">Flagellated protozoan</name>
    <name type="synonym">Bodo designis</name>
    <dbReference type="NCBI Taxonomy" id="312471"/>
    <lineage>
        <taxon>Eukaryota</taxon>
        <taxon>Discoba</taxon>
        <taxon>Euglenozoa</taxon>
        <taxon>Kinetoplastea</taxon>
        <taxon>Metakinetoplastina</taxon>
        <taxon>Neobodonida</taxon>
        <taxon>Neobodo</taxon>
    </lineage>
</organism>
<dbReference type="InterPro" id="IPR013783">
    <property type="entry name" value="Ig-like_fold"/>
</dbReference>
<accession>A0A7S1W4S4</accession>
<evidence type="ECO:0000256" key="2">
    <source>
        <dbReference type="SAM" id="MobiDB-lite"/>
    </source>
</evidence>
<dbReference type="SUPFAM" id="SSF49265">
    <property type="entry name" value="Fibronectin type III"/>
    <property type="match status" value="2"/>
</dbReference>
<dbReference type="AlphaFoldDB" id="A0A7S1W4S4"/>
<evidence type="ECO:0000313" key="4">
    <source>
        <dbReference type="EMBL" id="CAD9148848.1"/>
    </source>
</evidence>
<feature type="domain" description="Fibronectin type-III" evidence="3">
    <location>
        <begin position="498"/>
        <end position="590"/>
    </location>
</feature>
<dbReference type="EMBL" id="HBGF01047409">
    <property type="protein sequence ID" value="CAD9148848.1"/>
    <property type="molecule type" value="Transcribed_RNA"/>
</dbReference>
<proteinExistence type="predicted"/>
<dbReference type="CDD" id="cd00063">
    <property type="entry name" value="FN3"/>
    <property type="match status" value="2"/>
</dbReference>
<protein>
    <recommendedName>
        <fullName evidence="3">Fibronectin type-III domain-containing protein</fullName>
    </recommendedName>
</protein>
<dbReference type="Gene3D" id="2.60.40.10">
    <property type="entry name" value="Immunoglobulins"/>
    <property type="match status" value="2"/>
</dbReference>
<dbReference type="Pfam" id="PF00041">
    <property type="entry name" value="fn3"/>
    <property type="match status" value="2"/>
</dbReference>
<dbReference type="InterPro" id="IPR050991">
    <property type="entry name" value="ECM_Regulatory_Proteins"/>
</dbReference>
<dbReference type="InterPro" id="IPR003961">
    <property type="entry name" value="FN3_dom"/>
</dbReference>
<dbReference type="PANTHER" id="PTHR46708">
    <property type="entry name" value="TENASCIN"/>
    <property type="match status" value="1"/>
</dbReference>
<feature type="domain" description="Fibronectin type-III" evidence="3">
    <location>
        <begin position="160"/>
        <end position="261"/>
    </location>
</feature>
<dbReference type="InterPro" id="IPR036116">
    <property type="entry name" value="FN3_sf"/>
</dbReference>
<dbReference type="PANTHER" id="PTHR46708:SF2">
    <property type="entry name" value="FIBRONECTIN TYPE-III DOMAIN-CONTAINING PROTEIN"/>
    <property type="match status" value="1"/>
</dbReference>
<name>A0A7S1W4S4_NEODS</name>
<feature type="region of interest" description="Disordered" evidence="2">
    <location>
        <begin position="651"/>
        <end position="693"/>
    </location>
</feature>
<sequence>MVQGKALAAAGSSMEVEEADDVEKRLAAIDRSIASVQEKAKQSKKLMAQHCAELEQVTSYGRGDDARYEMVVYVGSFGRGAEDSSQSHVLLRKRLGRNEDRYRLENLTPQTSYFVVVRALHVSAEQQVSAELCQSVGDVDDDTQAPWGEWSEKTTFVTLKPITIKAHGVGSSSFSVEWDTGIESSSSSKKTAISKFQIKCLSVGSQKPAVPDIILSDSALKGHVVPDLEPSTQYSVSVRVCYEGDKWGVWSAPVQFVTLPQLVAKLDTTAERHMDFLVWRDSFPSVSDPQTLVWHPDATTHQLAINGVPCDDTFEIEEGTSTALTLDTLSLDTEYVISIRDEVDGTWQDFKPALVSETLPHVPQRPQLVERKGTQIAIAWEHRRLLEERQYLYMVEIALLAEPRKGRKSEVGTFQTLGFTTDTTFRLDLPYPIHACVFRVRAAKTNLTVDGSPMFVAGFVPGKPAPPVGPVAVDNPHLYRWSGLSPVVHFKTPSVPDHPTGIHVRNLTHNAAQVRWQRPANHAEHTKLVYRVYLNNSYVDRFTCVAETSDCHCQLDDLVPNTHYRVAVTAESTMGRSVNNNTLHFSTRGVPTAPDAIIVQRRPMASTLPPRPVLKPPAAFVERAAKERANQQATAEVGDVLIDDAGSTIYSAVGRRSPEGAPQENPRGATAPTVTVSSTRRRQLPPLPADARK</sequence>
<evidence type="ECO:0000256" key="1">
    <source>
        <dbReference type="ARBA" id="ARBA00022737"/>
    </source>
</evidence>
<evidence type="ECO:0000259" key="3">
    <source>
        <dbReference type="PROSITE" id="PS50853"/>
    </source>
</evidence>
<dbReference type="SMART" id="SM00060">
    <property type="entry name" value="FN3"/>
    <property type="match status" value="2"/>
</dbReference>
<keyword evidence="1" id="KW-0677">Repeat</keyword>
<reference evidence="4" key="1">
    <citation type="submission" date="2021-01" db="EMBL/GenBank/DDBJ databases">
        <authorList>
            <person name="Corre E."/>
            <person name="Pelletier E."/>
            <person name="Niang G."/>
            <person name="Scheremetjew M."/>
            <person name="Finn R."/>
            <person name="Kale V."/>
            <person name="Holt S."/>
            <person name="Cochrane G."/>
            <person name="Meng A."/>
            <person name="Brown T."/>
            <person name="Cohen L."/>
        </authorList>
    </citation>
    <scope>NUCLEOTIDE SEQUENCE</scope>
    <source>
        <strain evidence="4">CCAP 1951/1</strain>
    </source>
</reference>
<dbReference type="PROSITE" id="PS50853">
    <property type="entry name" value="FN3"/>
    <property type="match status" value="2"/>
</dbReference>
<gene>
    <name evidence="4" type="ORF">NDES1114_LOCUS31693</name>
</gene>